<dbReference type="PATRIC" id="fig|1395516.4.peg.1010"/>
<gene>
    <name evidence="1" type="ORF">PMO01_04945</name>
</gene>
<dbReference type="InterPro" id="IPR053745">
    <property type="entry name" value="Viral_Tail_Comp_sf"/>
</dbReference>
<dbReference type="Pfam" id="PF11367">
    <property type="entry name" value="Tail_completion_gp17"/>
    <property type="match status" value="1"/>
</dbReference>
<accession>V8R9J3</accession>
<dbReference type="InterPro" id="IPR021508">
    <property type="entry name" value="Gp17-like"/>
</dbReference>
<dbReference type="Proteomes" id="UP000024771">
    <property type="component" value="Chromosome"/>
</dbReference>
<dbReference type="EMBL" id="AYMZ01000003">
    <property type="protein sequence ID" value="ETF08338.1"/>
    <property type="molecule type" value="Genomic_DNA"/>
</dbReference>
<evidence type="ECO:0000313" key="1">
    <source>
        <dbReference type="EMBL" id="ETF08338.1"/>
    </source>
</evidence>
<dbReference type="Gene3D" id="3.30.2000.30">
    <property type="match status" value="1"/>
</dbReference>
<dbReference type="RefSeq" id="WP_024011775.1">
    <property type="nucleotide sequence ID" value="NZ_CM002330.1"/>
</dbReference>
<organism evidence="1 2">
    <name type="scientific">Pseudomonas moraviensis R28-S</name>
    <dbReference type="NCBI Taxonomy" id="1395516"/>
    <lineage>
        <taxon>Bacteria</taxon>
        <taxon>Pseudomonadati</taxon>
        <taxon>Pseudomonadota</taxon>
        <taxon>Gammaproteobacteria</taxon>
        <taxon>Pseudomonadales</taxon>
        <taxon>Pseudomonadaceae</taxon>
        <taxon>Pseudomonas</taxon>
    </lineage>
</organism>
<evidence type="ECO:0008006" key="3">
    <source>
        <dbReference type="Google" id="ProtNLM"/>
    </source>
</evidence>
<proteinExistence type="predicted"/>
<dbReference type="AlphaFoldDB" id="V8R9J3"/>
<protein>
    <recommendedName>
        <fullName evidence="3">DUF3168 domain-containing protein</fullName>
    </recommendedName>
</protein>
<evidence type="ECO:0000313" key="2">
    <source>
        <dbReference type="Proteomes" id="UP000024771"/>
    </source>
</evidence>
<comment type="caution">
    <text evidence="1">The sequence shown here is derived from an EMBL/GenBank/DDBJ whole genome shotgun (WGS) entry which is preliminary data.</text>
</comment>
<reference evidence="1 2" key="1">
    <citation type="journal article" date="2014" name="Genome Announc.">
        <title>Draft Genome Sequence of Pseudomonas moraviensis R28-S.</title>
        <authorList>
            <person name="Hunter S.S."/>
            <person name="Yano H."/>
            <person name="Loftie-Eaton W."/>
            <person name="Hughes J."/>
            <person name="De Gelder L."/>
            <person name="Stragier P."/>
            <person name="De Vos P."/>
            <person name="Settles M.L."/>
            <person name="Top E.M."/>
        </authorList>
    </citation>
    <scope>NUCLEOTIDE SEQUENCE [LARGE SCALE GENOMIC DNA]</scope>
    <source>
        <strain evidence="2">R28</strain>
    </source>
</reference>
<dbReference type="HOGENOM" id="CLU_126531_2_0_6"/>
<sequence>MADPSVALQIALYQHLTAALTVPVFDSVPECTPYPYVVIDSEIASNASPLSGKKREDRLLYLSVWSDYQGQTEVKRINAEIAEAMDGIKLPLSTGRSVAVRVLRTSSNREPDGRTYMGAVTLRIITQH</sequence>
<name>V8R9J3_9PSED</name>